<gene>
    <name evidence="1" type="ORF">LEP1GSC105_1407</name>
</gene>
<protein>
    <submittedName>
        <fullName evidence="1">PF07600 family protein</fullName>
    </submittedName>
</protein>
<dbReference type="AlphaFoldDB" id="A0A0E2DGK2"/>
<dbReference type="Proteomes" id="UP000001340">
    <property type="component" value="Unassembled WGS sequence"/>
</dbReference>
<dbReference type="InterPro" id="IPR011458">
    <property type="entry name" value="DUF1564"/>
</dbReference>
<comment type="caution">
    <text evidence="1">The sequence shown here is derived from an EMBL/GenBank/DDBJ whole genome shotgun (WGS) entry which is preliminary data.</text>
</comment>
<organism evidence="1 2">
    <name type="scientific">Leptospira interrogans str. UI 12758</name>
    <dbReference type="NCBI Taxonomy" id="1049938"/>
    <lineage>
        <taxon>Bacteria</taxon>
        <taxon>Pseudomonadati</taxon>
        <taxon>Spirochaetota</taxon>
        <taxon>Spirochaetia</taxon>
        <taxon>Leptospirales</taxon>
        <taxon>Leptospiraceae</taxon>
        <taxon>Leptospira</taxon>
    </lineage>
</organism>
<dbReference type="Pfam" id="PF07600">
    <property type="entry name" value="DUF1564"/>
    <property type="match status" value="1"/>
</dbReference>
<proteinExistence type="predicted"/>
<evidence type="ECO:0000313" key="1">
    <source>
        <dbReference type="EMBL" id="EKR54778.1"/>
    </source>
</evidence>
<dbReference type="EMBL" id="AHNR02000041">
    <property type="protein sequence ID" value="EKR54778.1"/>
    <property type="molecule type" value="Genomic_DNA"/>
</dbReference>
<reference evidence="1 2" key="1">
    <citation type="submission" date="2012-10" db="EMBL/GenBank/DDBJ databases">
        <authorList>
            <person name="Harkins D.M."/>
            <person name="Durkin A.S."/>
            <person name="Brinkac L.M."/>
            <person name="Haft D.H."/>
            <person name="Selengut J.D."/>
            <person name="Sanka R."/>
            <person name="DePew J."/>
            <person name="Purushe J."/>
            <person name="Chanthongthip A."/>
            <person name="Lattana O."/>
            <person name="Phetsouvanh R."/>
            <person name="Newton P.N."/>
            <person name="Vinetz J.M."/>
            <person name="Sutton G.G."/>
            <person name="Nierman W.C."/>
            <person name="Fouts D.E."/>
        </authorList>
    </citation>
    <scope>NUCLEOTIDE SEQUENCE [LARGE SCALE GENOMIC DNA]</scope>
    <source>
        <strain evidence="1 2">UI 12758</strain>
    </source>
</reference>
<sequence length="204" mass="23913">MLGFYSDFLQKFFLQIVPFGKFEKPFSNMDILLLDDGQRIESALVEDSVGTDSLLVPDVYWNRLNAQEKKALRSKLPFLLRKYSKQIASMKRLHHKAGKIKYNRGVGKMKKFSVRVHTGVWATLGVLAAAHGVSRCYLFNYMLWLEDLGGKEDFFVKTLNPGVPSFHWTYKMTWKIDRRQNLISRELQFEPNPMTNKYPYYLKE</sequence>
<evidence type="ECO:0000313" key="2">
    <source>
        <dbReference type="Proteomes" id="UP000001340"/>
    </source>
</evidence>
<accession>A0A0E2DGK2</accession>
<name>A0A0E2DGK2_LEPIR</name>